<protein>
    <submittedName>
        <fullName evidence="1">SDR family NAD(P)-dependent oxidoreductase</fullName>
    </submittedName>
</protein>
<comment type="caution">
    <text evidence="1">The sequence shown here is derived from an EMBL/GenBank/DDBJ whole genome shotgun (WGS) entry which is preliminary data.</text>
</comment>
<dbReference type="PANTHER" id="PTHR43431:SF7">
    <property type="entry name" value="OXIDOREDUCTASE, SHORT CHAIN DEHYDROGENASE_REDUCTASE FAMILY (AFU_ORTHOLOGUE AFUA_5G14000)"/>
    <property type="match status" value="1"/>
</dbReference>
<dbReference type="EMBL" id="RIBZ01000084">
    <property type="protein sequence ID" value="RNG34191.1"/>
    <property type="molecule type" value="Genomic_DNA"/>
</dbReference>
<dbReference type="AlphaFoldDB" id="A0A3M8WZP9"/>
<sequence>MTLNLSSTCFGKDVLMSASPRGTAVVIGVGPGLGMSIAHRFGREGYTVALVSRSGARHAGYLEELAAAGIEAGSFPADVRDANGLRSALDAVAERYGTIDVVYYGPAAADADAWPTTITEADSESVRTGMSWMYPAVDVVQQVLPGMVERGGGGLLFATGLSAVLPMPALGNLAVLSAALRNYALTLNAALADQGVYAGALVIGGAVERGDIYRVVTTRPEQFGDVKDMSLDPDDIAGTAWALFSERDRAEAVFNALH</sequence>
<evidence type="ECO:0000313" key="1">
    <source>
        <dbReference type="EMBL" id="RNG34191.1"/>
    </source>
</evidence>
<accession>A0A3M8WZP9</accession>
<dbReference type="SUPFAM" id="SSF51735">
    <property type="entry name" value="NAD(P)-binding Rossmann-fold domains"/>
    <property type="match status" value="1"/>
</dbReference>
<dbReference type="InterPro" id="IPR036291">
    <property type="entry name" value="NAD(P)-bd_dom_sf"/>
</dbReference>
<dbReference type="Proteomes" id="UP000275401">
    <property type="component" value="Unassembled WGS sequence"/>
</dbReference>
<organism evidence="1 2">
    <name type="scientific">Streptomyces botrytidirepellens</name>
    <dbReference type="NCBI Taxonomy" id="2486417"/>
    <lineage>
        <taxon>Bacteria</taxon>
        <taxon>Bacillati</taxon>
        <taxon>Actinomycetota</taxon>
        <taxon>Actinomycetes</taxon>
        <taxon>Kitasatosporales</taxon>
        <taxon>Streptomycetaceae</taxon>
        <taxon>Streptomyces</taxon>
    </lineage>
</organism>
<dbReference type="PANTHER" id="PTHR43431">
    <property type="entry name" value="OXIDOREDUCTASE, SHORT CHAIN DEHYDROGENASE/REDUCTASE FAMILY (AFU_ORTHOLOGUE AFUA_5G14000)"/>
    <property type="match status" value="1"/>
</dbReference>
<dbReference type="InterPro" id="IPR002347">
    <property type="entry name" value="SDR_fam"/>
</dbReference>
<keyword evidence="2" id="KW-1185">Reference proteome</keyword>
<proteinExistence type="predicted"/>
<reference evidence="1 2" key="1">
    <citation type="submission" date="2018-11" db="EMBL/GenBank/DDBJ databases">
        <title>The Potential of Streptomyces as Biocontrol Agents against the Tomato grey mould, Botrytis cinerea (Gray mold) Frontiers in Microbiology.</title>
        <authorList>
            <person name="Li D."/>
        </authorList>
    </citation>
    <scope>NUCLEOTIDE SEQUENCE [LARGE SCALE GENOMIC DNA]</scope>
    <source>
        <strain evidence="1 2">NEAU-LD23</strain>
    </source>
</reference>
<evidence type="ECO:0000313" key="2">
    <source>
        <dbReference type="Proteomes" id="UP000275401"/>
    </source>
</evidence>
<dbReference type="Pfam" id="PF00106">
    <property type="entry name" value="adh_short"/>
    <property type="match status" value="1"/>
</dbReference>
<name>A0A3M8WZP9_9ACTN</name>
<dbReference type="Gene3D" id="3.40.50.720">
    <property type="entry name" value="NAD(P)-binding Rossmann-like Domain"/>
    <property type="match status" value="1"/>
</dbReference>
<gene>
    <name evidence="1" type="ORF">EEJ42_06015</name>
</gene>